<dbReference type="EMBL" id="CAJJDO010000112">
    <property type="protein sequence ID" value="CAD8196204.1"/>
    <property type="molecule type" value="Genomic_DNA"/>
</dbReference>
<accession>A0A8S1X1Z9</accession>
<comment type="caution">
    <text evidence="1">The sequence shown here is derived from an EMBL/GenBank/DDBJ whole genome shotgun (WGS) entry which is preliminary data.</text>
</comment>
<gene>
    <name evidence="1" type="ORF">PPENT_87.1.T1120001</name>
</gene>
<dbReference type="Proteomes" id="UP000689195">
    <property type="component" value="Unassembled WGS sequence"/>
</dbReference>
<keyword evidence="2" id="KW-1185">Reference proteome</keyword>
<dbReference type="AlphaFoldDB" id="A0A8S1X1Z9"/>
<protein>
    <submittedName>
        <fullName evidence="1">Uncharacterized protein</fullName>
    </submittedName>
</protein>
<organism evidence="1 2">
    <name type="scientific">Paramecium pentaurelia</name>
    <dbReference type="NCBI Taxonomy" id="43138"/>
    <lineage>
        <taxon>Eukaryota</taxon>
        <taxon>Sar</taxon>
        <taxon>Alveolata</taxon>
        <taxon>Ciliophora</taxon>
        <taxon>Intramacronucleata</taxon>
        <taxon>Oligohymenophorea</taxon>
        <taxon>Peniculida</taxon>
        <taxon>Parameciidae</taxon>
        <taxon>Paramecium</taxon>
    </lineage>
</organism>
<name>A0A8S1X1Z9_9CILI</name>
<reference evidence="1" key="1">
    <citation type="submission" date="2021-01" db="EMBL/GenBank/DDBJ databases">
        <authorList>
            <consortium name="Genoscope - CEA"/>
            <person name="William W."/>
        </authorList>
    </citation>
    <scope>NUCLEOTIDE SEQUENCE</scope>
</reference>
<proteinExistence type="predicted"/>
<sequence>MNVNKNAKQVNLIRIKENRNFEIQYFFEFGTEKLCRKMSDDGQSK</sequence>
<evidence type="ECO:0000313" key="1">
    <source>
        <dbReference type="EMBL" id="CAD8196204.1"/>
    </source>
</evidence>
<evidence type="ECO:0000313" key="2">
    <source>
        <dbReference type="Proteomes" id="UP000689195"/>
    </source>
</evidence>